<dbReference type="Gene3D" id="3.40.50.1820">
    <property type="entry name" value="alpha/beta hydrolase"/>
    <property type="match status" value="1"/>
</dbReference>
<dbReference type="InterPro" id="IPR000639">
    <property type="entry name" value="Epox_hydrolase-like"/>
</dbReference>
<dbReference type="SUPFAM" id="SSF53474">
    <property type="entry name" value="alpha/beta-Hydrolases"/>
    <property type="match status" value="1"/>
</dbReference>
<evidence type="ECO:0000259" key="2">
    <source>
        <dbReference type="Pfam" id="PF00561"/>
    </source>
</evidence>
<name>A0A6J7J902_9ZZZZ</name>
<dbReference type="Pfam" id="PF00561">
    <property type="entry name" value="Abhydrolase_1"/>
    <property type="match status" value="1"/>
</dbReference>
<dbReference type="InterPro" id="IPR000073">
    <property type="entry name" value="AB_hydrolase_1"/>
</dbReference>
<protein>
    <submittedName>
        <fullName evidence="3">Unannotated protein</fullName>
    </submittedName>
</protein>
<dbReference type="AlphaFoldDB" id="A0A6J7J902"/>
<dbReference type="GO" id="GO:0016787">
    <property type="term" value="F:hydrolase activity"/>
    <property type="evidence" value="ECO:0007669"/>
    <property type="project" value="UniProtKB-KW"/>
</dbReference>
<dbReference type="EMBL" id="CAFBMX010000009">
    <property type="protein sequence ID" value="CAB4939559.1"/>
    <property type="molecule type" value="Genomic_DNA"/>
</dbReference>
<dbReference type="PANTHER" id="PTHR43329">
    <property type="entry name" value="EPOXIDE HYDROLASE"/>
    <property type="match status" value="1"/>
</dbReference>
<reference evidence="3" key="1">
    <citation type="submission" date="2020-05" db="EMBL/GenBank/DDBJ databases">
        <authorList>
            <person name="Chiriac C."/>
            <person name="Salcher M."/>
            <person name="Ghai R."/>
            <person name="Kavagutti S V."/>
        </authorList>
    </citation>
    <scope>NUCLEOTIDE SEQUENCE</scope>
</reference>
<keyword evidence="1" id="KW-0378">Hydrolase</keyword>
<evidence type="ECO:0000256" key="1">
    <source>
        <dbReference type="ARBA" id="ARBA00022801"/>
    </source>
</evidence>
<dbReference type="PRINTS" id="PR00412">
    <property type="entry name" value="EPOXHYDRLASE"/>
</dbReference>
<evidence type="ECO:0000313" key="3">
    <source>
        <dbReference type="EMBL" id="CAB4939559.1"/>
    </source>
</evidence>
<proteinExistence type="predicted"/>
<dbReference type="InterPro" id="IPR029058">
    <property type="entry name" value="AB_hydrolase_fold"/>
</dbReference>
<feature type="domain" description="AB hydrolase-1" evidence="2">
    <location>
        <begin position="45"/>
        <end position="291"/>
    </location>
</feature>
<gene>
    <name evidence="3" type="ORF">UFOPK3674_01728</name>
</gene>
<organism evidence="3">
    <name type="scientific">freshwater metagenome</name>
    <dbReference type="NCBI Taxonomy" id="449393"/>
    <lineage>
        <taxon>unclassified sequences</taxon>
        <taxon>metagenomes</taxon>
        <taxon>ecological metagenomes</taxon>
    </lineage>
</organism>
<sequence length="304" mass="33690">MPEQPAVAPQRPFPQVGDLEVEHRFITVGDLRLHVALCGPPAAEPLLLLHGWPQHWFMWRKVLPELARGRRCIVPDLRGLGWSDAPSLGYRKEQLADDVLGILDALEVERTDLIAHDWGGWVGFLLALRAPERLGRYLALNIPPPWPTQRGRLRALGAAWRLWYQVVIATPGLGIALVGRQRVMARVLRADNVHATTFSDEDLAVFTAALADSQRAAASSRYYREFLMHELPGALAGRYAGVPLTVPTHILFGTGDRAIARSLIDGAQRPGDPLTVEFVADSGHFVAEERPDLVIQRARDFLGV</sequence>
<accession>A0A6J7J902</accession>
<dbReference type="PRINTS" id="PR00111">
    <property type="entry name" value="ABHYDROLASE"/>
</dbReference>